<dbReference type="Pfam" id="PF08557">
    <property type="entry name" value="Lipid_DES"/>
    <property type="match status" value="1"/>
</dbReference>
<dbReference type="AlphaFoldDB" id="A0A1I3XXS7"/>
<keyword evidence="1" id="KW-0812">Transmembrane</keyword>
<dbReference type="GO" id="GO:0016020">
    <property type="term" value="C:membrane"/>
    <property type="evidence" value="ECO:0007669"/>
    <property type="project" value="GOC"/>
</dbReference>
<sequence>MNINSLGLNLDAAAEAPATRTDFIAKAEPRPHPIRRRAILKAHPDVAALAGYDPLTAVITLGLTAGQTLIAAWLGWLGLSYWPLAIAVAFCVGAFANHALFVIIHDASHNCVFKSPTWNKWTAILADLPNGFPTAMGFRCYHMKHHSHLGDYDYDADLPSHWEARVFGRTWYGKAAWMFFFAVFQVTRLGRLRGTVPMWGRWTFINTVCVIFYDLAVVFLFGPNALLYLFASFWFSVGGLHPLGARWVQEHFTSDPEQETFDYYGPMNIVALNIGYHNEHHDFPDVPWTRLPRLKQMAPEFYDDLKTHESWVGLLFKFIFDPGYTLYTRVDRSSAALRRIGERTDARSSQASKPSKTI</sequence>
<keyword evidence="4" id="KW-1185">Reference proteome</keyword>
<accession>A0A1I3XXS7</accession>
<organism evidence="3 4">
    <name type="scientific">Methylocapsa palsarum</name>
    <dbReference type="NCBI Taxonomy" id="1612308"/>
    <lineage>
        <taxon>Bacteria</taxon>
        <taxon>Pseudomonadati</taxon>
        <taxon>Pseudomonadota</taxon>
        <taxon>Alphaproteobacteria</taxon>
        <taxon>Hyphomicrobiales</taxon>
        <taxon>Beijerinckiaceae</taxon>
        <taxon>Methylocapsa</taxon>
    </lineage>
</organism>
<dbReference type="SMART" id="SM01269">
    <property type="entry name" value="Lipid_DES"/>
    <property type="match status" value="1"/>
</dbReference>
<dbReference type="PANTHER" id="PTHR12879">
    <property type="entry name" value="SPHINGOLIPID DELTA 4 DESATURASE/C-4 HYDROXYLASE PROTEIN DES2"/>
    <property type="match status" value="1"/>
</dbReference>
<dbReference type="RefSeq" id="WP_091680132.1">
    <property type="nucleotide sequence ID" value="NZ_FOSN01000004.1"/>
</dbReference>
<feature type="domain" description="Sphingolipid delta4-desaturase N-terminal" evidence="2">
    <location>
        <begin position="18"/>
        <end position="56"/>
    </location>
</feature>
<dbReference type="InterPro" id="IPR005804">
    <property type="entry name" value="FA_desaturase_dom"/>
</dbReference>
<protein>
    <submittedName>
        <fullName evidence="3">Sphingolipid delta-4 desaturase</fullName>
    </submittedName>
</protein>
<evidence type="ECO:0000256" key="1">
    <source>
        <dbReference type="SAM" id="Phobius"/>
    </source>
</evidence>
<dbReference type="OrthoDB" id="9792534at2"/>
<dbReference type="PANTHER" id="PTHR12879:SF8">
    <property type="entry name" value="SPHINGOLIPID DELTA(4)-DESATURASE DES1"/>
    <property type="match status" value="1"/>
</dbReference>
<dbReference type="Proteomes" id="UP000198755">
    <property type="component" value="Unassembled WGS sequence"/>
</dbReference>
<feature type="transmembrane region" description="Helical" evidence="1">
    <location>
        <begin position="171"/>
        <end position="190"/>
    </location>
</feature>
<dbReference type="STRING" id="1612308.SAMN05444581_104159"/>
<name>A0A1I3XXS7_9HYPH</name>
<proteinExistence type="predicted"/>
<keyword evidence="1" id="KW-0472">Membrane</keyword>
<feature type="transmembrane region" description="Helical" evidence="1">
    <location>
        <begin position="55"/>
        <end position="77"/>
    </location>
</feature>
<dbReference type="EMBL" id="FOSN01000004">
    <property type="protein sequence ID" value="SFK24378.1"/>
    <property type="molecule type" value="Genomic_DNA"/>
</dbReference>
<dbReference type="Pfam" id="PF00487">
    <property type="entry name" value="FA_desaturase"/>
    <property type="match status" value="1"/>
</dbReference>
<reference evidence="3 4" key="1">
    <citation type="submission" date="2016-10" db="EMBL/GenBank/DDBJ databases">
        <authorList>
            <person name="de Groot N.N."/>
        </authorList>
    </citation>
    <scope>NUCLEOTIDE SEQUENCE [LARGE SCALE GENOMIC DNA]</scope>
    <source>
        <strain evidence="3 4">NE2</strain>
    </source>
</reference>
<dbReference type="GO" id="GO:0042284">
    <property type="term" value="F:sphingolipid delta-4 desaturase activity"/>
    <property type="evidence" value="ECO:0007669"/>
    <property type="project" value="TreeGrafter"/>
</dbReference>
<feature type="transmembrane region" description="Helical" evidence="1">
    <location>
        <begin position="202"/>
        <end position="221"/>
    </location>
</feature>
<dbReference type="InterPro" id="IPR013866">
    <property type="entry name" value="Sphingolipid_d4-desaturase_N"/>
</dbReference>
<feature type="transmembrane region" description="Helical" evidence="1">
    <location>
        <begin position="84"/>
        <end position="104"/>
    </location>
</feature>
<evidence type="ECO:0000259" key="2">
    <source>
        <dbReference type="SMART" id="SM01269"/>
    </source>
</evidence>
<evidence type="ECO:0000313" key="3">
    <source>
        <dbReference type="EMBL" id="SFK24378.1"/>
    </source>
</evidence>
<keyword evidence="1" id="KW-1133">Transmembrane helix</keyword>
<dbReference type="GO" id="GO:0046513">
    <property type="term" value="P:ceramide biosynthetic process"/>
    <property type="evidence" value="ECO:0007669"/>
    <property type="project" value="TreeGrafter"/>
</dbReference>
<gene>
    <name evidence="3" type="ORF">SAMN05444581_104159</name>
</gene>
<evidence type="ECO:0000313" key="4">
    <source>
        <dbReference type="Proteomes" id="UP000198755"/>
    </source>
</evidence>